<dbReference type="SUPFAM" id="SSF50978">
    <property type="entry name" value="WD40 repeat-like"/>
    <property type="match status" value="1"/>
</dbReference>
<dbReference type="InterPro" id="IPR001680">
    <property type="entry name" value="WD40_rpt"/>
</dbReference>
<sequence length="510" mass="58864">MEEFKFDLIESLHSQYLDFICDQIFAYLDYDSLTNSKMVSVVWKEIISKGEFWKVMVERKKKVLPYWKKVFDAVKVFKDQELLSRGNADASERYCEYYHTMYCLVEDEIQKSVDSNWRAGGKYQRVKYKSFGNHSFGVYGCECEVDSQWIVQLQQHCRILVRNRWTLKLEKVLEIPLTEINMNGRDREVKLTRVKINSNFITASFSVHPEICVWDAKSHELLRVLKPVPEQGNQVEGEYEEFDVKGHCLWNDLLLSCYARISEADESFIVTLRRIPLNGDGEVTLLYYQKVLPKPISSLEVAMDDDYIVLFFAKCLNSYEANFSILATFEIEIRCAVAYDVLHKISIPTSSPCQPPFHYLNGFIVMGHIEENFFRIWSAGDGRCVKTICYGDKGLCAIRIISDKYIVTCDDDGVLKIWDFQAALIHPEPFNSNFLIRQISHLKAIPRAASVKPSVVSSKVRRIDGRKKMPRVPPIEFMGSTCADELQTILVSHLEDGSSYLHVETFLNAA</sequence>
<dbReference type="GO" id="GO:0000209">
    <property type="term" value="P:protein polyubiquitination"/>
    <property type="evidence" value="ECO:0000318"/>
    <property type="project" value="GO_Central"/>
</dbReference>
<dbReference type="InterPro" id="IPR036322">
    <property type="entry name" value="WD40_repeat_dom_sf"/>
</dbReference>
<keyword evidence="2" id="KW-1185">Reference proteome</keyword>
<gene>
    <name evidence="1" type="ORF">DAPPUDRAFT_331039</name>
</gene>
<dbReference type="Gene3D" id="2.130.10.10">
    <property type="entry name" value="YVTN repeat-like/Quinoprotein amine dehydrogenase"/>
    <property type="match status" value="1"/>
</dbReference>
<dbReference type="SMART" id="SM00320">
    <property type="entry name" value="WD40"/>
    <property type="match status" value="1"/>
</dbReference>
<dbReference type="PANTHER" id="PTHR14604:SF4">
    <property type="entry name" value="F-BOX DOMAIN-CONTAINING PROTEIN"/>
    <property type="match status" value="1"/>
</dbReference>
<dbReference type="eggNOG" id="KOG0281">
    <property type="taxonomic scope" value="Eukaryota"/>
</dbReference>
<dbReference type="Gene3D" id="1.20.1280.50">
    <property type="match status" value="1"/>
</dbReference>
<dbReference type="EMBL" id="GL732677">
    <property type="protein sequence ID" value="EFX67479.1"/>
    <property type="molecule type" value="Genomic_DNA"/>
</dbReference>
<evidence type="ECO:0008006" key="3">
    <source>
        <dbReference type="Google" id="ProtNLM"/>
    </source>
</evidence>
<reference evidence="1 2" key="1">
    <citation type="journal article" date="2011" name="Science">
        <title>The ecoresponsive genome of Daphnia pulex.</title>
        <authorList>
            <person name="Colbourne J.K."/>
            <person name="Pfrender M.E."/>
            <person name="Gilbert D."/>
            <person name="Thomas W.K."/>
            <person name="Tucker A."/>
            <person name="Oakley T.H."/>
            <person name="Tokishita S."/>
            <person name="Aerts A."/>
            <person name="Arnold G.J."/>
            <person name="Basu M.K."/>
            <person name="Bauer D.J."/>
            <person name="Caceres C.E."/>
            <person name="Carmel L."/>
            <person name="Casola C."/>
            <person name="Choi J.H."/>
            <person name="Detter J.C."/>
            <person name="Dong Q."/>
            <person name="Dusheyko S."/>
            <person name="Eads B.D."/>
            <person name="Frohlich T."/>
            <person name="Geiler-Samerotte K.A."/>
            <person name="Gerlach D."/>
            <person name="Hatcher P."/>
            <person name="Jogdeo S."/>
            <person name="Krijgsveld J."/>
            <person name="Kriventseva E.V."/>
            <person name="Kultz D."/>
            <person name="Laforsch C."/>
            <person name="Lindquist E."/>
            <person name="Lopez J."/>
            <person name="Manak J.R."/>
            <person name="Muller J."/>
            <person name="Pangilinan J."/>
            <person name="Patwardhan R.P."/>
            <person name="Pitluck S."/>
            <person name="Pritham E.J."/>
            <person name="Rechtsteiner A."/>
            <person name="Rho M."/>
            <person name="Rogozin I.B."/>
            <person name="Sakarya O."/>
            <person name="Salamov A."/>
            <person name="Schaack S."/>
            <person name="Shapiro H."/>
            <person name="Shiga Y."/>
            <person name="Skalitzky C."/>
            <person name="Smith Z."/>
            <person name="Souvorov A."/>
            <person name="Sung W."/>
            <person name="Tang Z."/>
            <person name="Tsuchiya D."/>
            <person name="Tu H."/>
            <person name="Vos H."/>
            <person name="Wang M."/>
            <person name="Wolf Y.I."/>
            <person name="Yamagata H."/>
            <person name="Yamada T."/>
            <person name="Ye Y."/>
            <person name="Shaw J.R."/>
            <person name="Andrews J."/>
            <person name="Crease T.J."/>
            <person name="Tang H."/>
            <person name="Lucas S.M."/>
            <person name="Robertson H.M."/>
            <person name="Bork P."/>
            <person name="Koonin E.V."/>
            <person name="Zdobnov E.M."/>
            <person name="Grigoriev I.V."/>
            <person name="Lynch M."/>
            <person name="Boore J.L."/>
        </authorList>
    </citation>
    <scope>NUCLEOTIDE SEQUENCE [LARGE SCALE GENOMIC DNA]</scope>
</reference>
<organism evidence="1 2">
    <name type="scientific">Daphnia pulex</name>
    <name type="common">Water flea</name>
    <dbReference type="NCBI Taxonomy" id="6669"/>
    <lineage>
        <taxon>Eukaryota</taxon>
        <taxon>Metazoa</taxon>
        <taxon>Ecdysozoa</taxon>
        <taxon>Arthropoda</taxon>
        <taxon>Crustacea</taxon>
        <taxon>Branchiopoda</taxon>
        <taxon>Diplostraca</taxon>
        <taxon>Cladocera</taxon>
        <taxon>Anomopoda</taxon>
        <taxon>Daphniidae</taxon>
        <taxon>Daphnia</taxon>
    </lineage>
</organism>
<dbReference type="InParanoid" id="E9HLB5"/>
<dbReference type="AlphaFoldDB" id="E9HLB5"/>
<dbReference type="GO" id="GO:1990756">
    <property type="term" value="F:ubiquitin-like ligase-substrate adaptor activity"/>
    <property type="evidence" value="ECO:0000318"/>
    <property type="project" value="GO_Central"/>
</dbReference>
<dbReference type="SUPFAM" id="SSF81383">
    <property type="entry name" value="F-box domain"/>
    <property type="match status" value="1"/>
</dbReference>
<dbReference type="PhylomeDB" id="E9HLB5"/>
<dbReference type="InterPro" id="IPR015943">
    <property type="entry name" value="WD40/YVTN_repeat-like_dom_sf"/>
</dbReference>
<protein>
    <recommendedName>
        <fullName evidence="3">F-box domain-containing protein</fullName>
    </recommendedName>
</protein>
<proteinExistence type="predicted"/>
<dbReference type="OrthoDB" id="10285743at2759"/>
<dbReference type="GO" id="GO:0019005">
    <property type="term" value="C:SCF ubiquitin ligase complex"/>
    <property type="evidence" value="ECO:0000318"/>
    <property type="project" value="GO_Central"/>
</dbReference>
<evidence type="ECO:0000313" key="1">
    <source>
        <dbReference type="EMBL" id="EFX67479.1"/>
    </source>
</evidence>
<dbReference type="PANTHER" id="PTHR14604">
    <property type="entry name" value="WD40 REPEAT PF20"/>
    <property type="match status" value="1"/>
</dbReference>
<dbReference type="KEGG" id="dpx:DAPPUDRAFT_331039"/>
<dbReference type="InterPro" id="IPR050995">
    <property type="entry name" value="WD-F-box_domain-protein"/>
</dbReference>
<accession>E9HLB5</accession>
<evidence type="ECO:0000313" key="2">
    <source>
        <dbReference type="Proteomes" id="UP000000305"/>
    </source>
</evidence>
<dbReference type="Proteomes" id="UP000000305">
    <property type="component" value="Unassembled WGS sequence"/>
</dbReference>
<dbReference type="STRING" id="6669.E9HLB5"/>
<name>E9HLB5_DAPPU</name>
<dbReference type="HOGENOM" id="CLU_525049_0_0_1"/>
<dbReference type="InterPro" id="IPR036047">
    <property type="entry name" value="F-box-like_dom_sf"/>
</dbReference>